<feature type="compositionally biased region" description="Low complexity" evidence="1">
    <location>
        <begin position="285"/>
        <end position="294"/>
    </location>
</feature>
<evidence type="ECO:0000313" key="2">
    <source>
        <dbReference type="EMBL" id="USW55310.1"/>
    </source>
</evidence>
<dbReference type="Proteomes" id="UP001056384">
    <property type="component" value="Chromosome 7"/>
</dbReference>
<protein>
    <submittedName>
        <fullName evidence="2">Uncharacterized protein</fullName>
    </submittedName>
</protein>
<feature type="region of interest" description="Disordered" evidence="1">
    <location>
        <begin position="134"/>
        <end position="237"/>
    </location>
</feature>
<sequence>MKNGRNQTDVLSIERTLGLKSERGVSRQGNKESPPIEAILKGIKMIMVAYVNQDLTIIRDSDALKAEATALFDKHAPAIWPGPDEPRPHWIEEPSETRLKERFIQLVIEKSCNYHENQLQKHRRHTAKALQTQLNAENDEDSRGEDNDHDPSGSEPPTQPASKIDEFQSQFAAYTQPVPDEDLKPHGLPSTEGVYPRSGRKRQRTATNGEEGSASKRTRSESETGSSTPEESLVVRLNVGEQALGKLAAPGKVNSAYSFQPVNGPPTAREASEPPRVHGFNPVNATPAQTAPSASAPPPSMPPASVASPSARAMPVNRPQPPTSPPSTQRSPVPPPNAPHLHTQRPPPTLTGFAGPSEPPAEGQRPDQRREDPSDPRNYESPYQHHLQAQKVEQFRPGFHAVNAPAPPNARPPVMPIPSHAMQNPFRTFPPAGAPSGPPLGPPNTAFGGPPPLPGQHPPGQHLPPSHQQGPPPPGHANALRPSHVPLPEPVLSALGLHGPRPQSRSKQPHRRPSSSTQSQRRPSATPTLPPIDLPQDRKAPQMQHPVATPDPLDQDICFFEDVLGELAFCPVIMKLKEELGSKMPRHRLEKLKKLLVDFPDARYELEALERRARMPAEQYEAERLPPPGWVPNPVGVWVPGPNAQQQQPQPYPSPHAFGRDAALTPRPTPGPPGHAHKNEPLTPQVKDEPSDAQPSRTLDNISVEINWNRNLDYSDFIEMQEFDTVQKLFDMVEEQRPEELLQGGDVIKEIRIKSKTELQGPGGQVLPRIVHDEMRGRAGVKQLIRRLRSQPPGMEIELLFEVMWKPAETATPA</sequence>
<evidence type="ECO:0000256" key="1">
    <source>
        <dbReference type="SAM" id="MobiDB-lite"/>
    </source>
</evidence>
<feature type="compositionally biased region" description="Low complexity" evidence="1">
    <location>
        <begin position="514"/>
        <end position="524"/>
    </location>
</feature>
<feature type="compositionally biased region" description="Basic and acidic residues" evidence="1">
    <location>
        <begin position="364"/>
        <end position="378"/>
    </location>
</feature>
<dbReference type="AlphaFoldDB" id="A0A9Q9AUD4"/>
<feature type="compositionally biased region" description="Pro residues" evidence="1">
    <location>
        <begin position="432"/>
        <end position="442"/>
    </location>
</feature>
<keyword evidence="3" id="KW-1185">Reference proteome</keyword>
<name>A0A9Q9AUD4_9PEZI</name>
<feature type="compositionally biased region" description="Low complexity" evidence="1">
    <location>
        <begin position="223"/>
        <end position="232"/>
    </location>
</feature>
<feature type="region of interest" description="Disordered" evidence="1">
    <location>
        <begin position="249"/>
        <end position="549"/>
    </location>
</feature>
<proteinExistence type="predicted"/>
<organism evidence="2 3">
    <name type="scientific">Septoria linicola</name>
    <dbReference type="NCBI Taxonomy" id="215465"/>
    <lineage>
        <taxon>Eukaryota</taxon>
        <taxon>Fungi</taxon>
        <taxon>Dikarya</taxon>
        <taxon>Ascomycota</taxon>
        <taxon>Pezizomycotina</taxon>
        <taxon>Dothideomycetes</taxon>
        <taxon>Dothideomycetidae</taxon>
        <taxon>Mycosphaerellales</taxon>
        <taxon>Mycosphaerellaceae</taxon>
        <taxon>Septoria</taxon>
    </lineage>
</organism>
<dbReference type="OrthoDB" id="3643655at2759"/>
<feature type="compositionally biased region" description="Low complexity" evidence="1">
    <location>
        <begin position="303"/>
        <end position="317"/>
    </location>
</feature>
<feature type="compositionally biased region" description="Low complexity" evidence="1">
    <location>
        <begin position="458"/>
        <end position="469"/>
    </location>
</feature>
<feature type="compositionally biased region" description="Pro residues" evidence="1">
    <location>
        <begin position="405"/>
        <end position="416"/>
    </location>
</feature>
<feature type="region of interest" description="Disordered" evidence="1">
    <location>
        <begin position="637"/>
        <end position="699"/>
    </location>
</feature>
<feature type="compositionally biased region" description="Low complexity" evidence="1">
    <location>
        <begin position="637"/>
        <end position="649"/>
    </location>
</feature>
<accession>A0A9Q9AUD4</accession>
<dbReference type="EMBL" id="CP099424">
    <property type="protein sequence ID" value="USW55310.1"/>
    <property type="molecule type" value="Genomic_DNA"/>
</dbReference>
<evidence type="ECO:0000313" key="3">
    <source>
        <dbReference type="Proteomes" id="UP001056384"/>
    </source>
</evidence>
<reference evidence="2" key="1">
    <citation type="submission" date="2022-06" db="EMBL/GenBank/DDBJ databases">
        <title>Complete genome sequences of two strains of the flax pathogen Septoria linicola.</title>
        <authorList>
            <person name="Lapalu N."/>
            <person name="Simon A."/>
            <person name="Demenou B."/>
            <person name="Paumier D."/>
            <person name="Guillot M.-P."/>
            <person name="Gout L."/>
            <person name="Valade R."/>
        </authorList>
    </citation>
    <scope>NUCLEOTIDE SEQUENCE</scope>
    <source>
        <strain evidence="2">SE15195</strain>
    </source>
</reference>
<gene>
    <name evidence="2" type="ORF">Slin15195_G086290</name>
</gene>